<dbReference type="SUPFAM" id="SSF111369">
    <property type="entry name" value="HlyD-like secretion proteins"/>
    <property type="match status" value="1"/>
</dbReference>
<keyword evidence="4" id="KW-0472">Membrane</keyword>
<evidence type="ECO:0000256" key="4">
    <source>
        <dbReference type="SAM" id="Phobius"/>
    </source>
</evidence>
<dbReference type="InterPro" id="IPR050465">
    <property type="entry name" value="UPF0194_transport"/>
</dbReference>
<evidence type="ECO:0000313" key="6">
    <source>
        <dbReference type="EMBL" id="TGY89807.1"/>
    </source>
</evidence>
<dbReference type="AlphaFoldDB" id="A0A4S2H2I9"/>
<dbReference type="Gene3D" id="6.10.140.1990">
    <property type="match status" value="1"/>
</dbReference>
<dbReference type="InterPro" id="IPR030190">
    <property type="entry name" value="MacA_alpha-hairpin_sf"/>
</dbReference>
<dbReference type="Gene3D" id="2.40.420.20">
    <property type="match status" value="1"/>
</dbReference>
<comment type="caution">
    <text evidence="6">The sequence shown here is derived from an EMBL/GenBank/DDBJ whole genome shotgun (WGS) entry which is preliminary data.</text>
</comment>
<proteinExistence type="predicted"/>
<evidence type="ECO:0000313" key="7">
    <source>
        <dbReference type="Proteomes" id="UP000308054"/>
    </source>
</evidence>
<sequence>MQLRFRTVFWSVAGLVVLALIVWAFWPRPVPADFAVVRRGEMVVSVRDEGYTRVREVYVVSAPLAGRVLRVDSEAGDRVEAGEVLANILASDPAMLDVRSRSEAEAALRSAEAALGFAAAQLEAARAEAELAAQEAERMEILAERGTISQAMLDRARTTLRRADAALATARANLRMRQAERDAAEARLIRPDAAPAGEGVVEVASPIDGQVLRVLQESEAVVQPGTPLVELGDPADLEIVAELLSTDAVRVEEGADALIHAWGGPVPLRAEVRRIEPFGFLKVSALGVEEQRVNVILDLLAPREEWMNLGHGYRVEPEIVTWRGEDVVIAPVASLFRHEGGWAAFRVEEGRARLTPVEMGRSNGREAQILSGLQPGDTLVLYPSDRIEDGAAVVPREG</sequence>
<comment type="subcellular location">
    <subcellularLocation>
        <location evidence="1">Cell envelope</location>
    </subcellularLocation>
</comment>
<dbReference type="Proteomes" id="UP000308054">
    <property type="component" value="Unassembled WGS sequence"/>
</dbReference>
<dbReference type="RefSeq" id="WP_135994304.1">
    <property type="nucleotide sequence ID" value="NZ_CP071057.1"/>
</dbReference>
<keyword evidence="7" id="KW-1185">Reference proteome</keyword>
<dbReference type="InterPro" id="IPR058637">
    <property type="entry name" value="YknX-like_C"/>
</dbReference>
<feature type="transmembrane region" description="Helical" evidence="4">
    <location>
        <begin position="7"/>
        <end position="26"/>
    </location>
</feature>
<gene>
    <name evidence="6" type="ORF">E5163_01310</name>
</gene>
<dbReference type="GO" id="GO:0030313">
    <property type="term" value="C:cell envelope"/>
    <property type="evidence" value="ECO:0007669"/>
    <property type="project" value="UniProtKB-SubCell"/>
</dbReference>
<dbReference type="Pfam" id="PF25989">
    <property type="entry name" value="YknX_C"/>
    <property type="match status" value="1"/>
</dbReference>
<evidence type="ECO:0000256" key="1">
    <source>
        <dbReference type="ARBA" id="ARBA00004196"/>
    </source>
</evidence>
<dbReference type="GO" id="GO:1990195">
    <property type="term" value="C:macrolide transmembrane transporter complex"/>
    <property type="evidence" value="ECO:0007669"/>
    <property type="project" value="InterPro"/>
</dbReference>
<feature type="domain" description="YknX-like C-terminal permuted SH3-like" evidence="5">
    <location>
        <begin position="331"/>
        <end position="393"/>
    </location>
</feature>
<name>A0A4S2H2I9_9PROT</name>
<dbReference type="PANTHER" id="PTHR32347:SF29">
    <property type="entry name" value="UPF0194 MEMBRANE PROTEIN YBHG"/>
    <property type="match status" value="1"/>
</dbReference>
<organism evidence="6 7">
    <name type="scientific">Marinicauda algicola</name>
    <dbReference type="NCBI Taxonomy" id="2029849"/>
    <lineage>
        <taxon>Bacteria</taxon>
        <taxon>Pseudomonadati</taxon>
        <taxon>Pseudomonadota</taxon>
        <taxon>Alphaproteobacteria</taxon>
        <taxon>Maricaulales</taxon>
        <taxon>Maricaulaceae</taxon>
        <taxon>Marinicauda</taxon>
    </lineage>
</organism>
<reference evidence="6 7" key="1">
    <citation type="journal article" date="2017" name="Int. J. Syst. Evol. Microbiol.">
        <title>Marinicauda algicola sp. nov., isolated from a marine red alga Rhodosorus marinus.</title>
        <authorList>
            <person name="Jeong S.E."/>
            <person name="Jeon S.H."/>
            <person name="Chun B.H."/>
            <person name="Kim D.W."/>
            <person name="Jeon C.O."/>
        </authorList>
    </citation>
    <scope>NUCLEOTIDE SEQUENCE [LARGE SCALE GENOMIC DNA]</scope>
    <source>
        <strain evidence="6 7">JCM 31718</strain>
    </source>
</reference>
<evidence type="ECO:0000259" key="5">
    <source>
        <dbReference type="Pfam" id="PF25989"/>
    </source>
</evidence>
<keyword evidence="4" id="KW-0812">Transmembrane</keyword>
<dbReference type="OrthoDB" id="9791520at2"/>
<keyword evidence="2 3" id="KW-0175">Coiled coil</keyword>
<dbReference type="GO" id="GO:0019898">
    <property type="term" value="C:extrinsic component of membrane"/>
    <property type="evidence" value="ECO:0007669"/>
    <property type="project" value="InterPro"/>
</dbReference>
<evidence type="ECO:0000256" key="3">
    <source>
        <dbReference type="SAM" id="Coils"/>
    </source>
</evidence>
<protein>
    <submittedName>
        <fullName evidence="6">Efflux RND transporter periplasmic adaptor subunit</fullName>
    </submittedName>
</protein>
<dbReference type="EMBL" id="SRXW01000001">
    <property type="protein sequence ID" value="TGY89807.1"/>
    <property type="molecule type" value="Genomic_DNA"/>
</dbReference>
<keyword evidence="4" id="KW-1133">Transmembrane helix</keyword>
<accession>A0A4S2H2I9</accession>
<evidence type="ECO:0000256" key="2">
    <source>
        <dbReference type="ARBA" id="ARBA00023054"/>
    </source>
</evidence>
<feature type="coiled-coil region" evidence="3">
    <location>
        <begin position="108"/>
        <end position="187"/>
    </location>
</feature>
<dbReference type="PANTHER" id="PTHR32347">
    <property type="entry name" value="EFFLUX SYSTEM COMPONENT YKNX-RELATED"/>
    <property type="match status" value="1"/>
</dbReference>
<dbReference type="GO" id="GO:1990961">
    <property type="term" value="P:xenobiotic detoxification by transmembrane export across the plasma membrane"/>
    <property type="evidence" value="ECO:0007669"/>
    <property type="project" value="InterPro"/>
</dbReference>
<dbReference type="Gene3D" id="2.40.50.100">
    <property type="match status" value="1"/>
</dbReference>